<feature type="compositionally biased region" description="Basic and acidic residues" evidence="1">
    <location>
        <begin position="83"/>
        <end position="99"/>
    </location>
</feature>
<dbReference type="AlphaFoldDB" id="A0A9P9FGG1"/>
<name>A0A9P9FGG1_9HYPO</name>
<feature type="region of interest" description="Disordered" evidence="1">
    <location>
        <begin position="79"/>
        <end position="109"/>
    </location>
</feature>
<dbReference type="SUPFAM" id="SSF52343">
    <property type="entry name" value="Ferredoxin reductase-like, C-terminal NADP-linked domain"/>
    <property type="match status" value="1"/>
</dbReference>
<gene>
    <name evidence="2" type="ORF">EDB81DRAFT_943793</name>
</gene>
<dbReference type="InterPro" id="IPR039261">
    <property type="entry name" value="FNR_nucleotide-bd"/>
</dbReference>
<feature type="region of interest" description="Disordered" evidence="1">
    <location>
        <begin position="222"/>
        <end position="251"/>
    </location>
</feature>
<keyword evidence="3" id="KW-1185">Reference proteome</keyword>
<feature type="compositionally biased region" description="Basic and acidic residues" evidence="1">
    <location>
        <begin position="222"/>
        <end position="231"/>
    </location>
</feature>
<protein>
    <submittedName>
        <fullName evidence="2">Uncharacterized protein</fullName>
    </submittedName>
</protein>
<accession>A0A9P9FGG1</accession>
<evidence type="ECO:0000313" key="2">
    <source>
        <dbReference type="EMBL" id="KAH7161039.1"/>
    </source>
</evidence>
<organism evidence="2 3">
    <name type="scientific">Dactylonectria macrodidyma</name>
    <dbReference type="NCBI Taxonomy" id="307937"/>
    <lineage>
        <taxon>Eukaryota</taxon>
        <taxon>Fungi</taxon>
        <taxon>Dikarya</taxon>
        <taxon>Ascomycota</taxon>
        <taxon>Pezizomycotina</taxon>
        <taxon>Sordariomycetes</taxon>
        <taxon>Hypocreomycetidae</taxon>
        <taxon>Hypocreales</taxon>
        <taxon>Nectriaceae</taxon>
        <taxon>Dactylonectria</taxon>
    </lineage>
</organism>
<dbReference type="Proteomes" id="UP000738349">
    <property type="component" value="Unassembled WGS sequence"/>
</dbReference>
<dbReference type="EMBL" id="JAGMUV010000004">
    <property type="protein sequence ID" value="KAH7161039.1"/>
    <property type="molecule type" value="Genomic_DNA"/>
</dbReference>
<evidence type="ECO:0000256" key="1">
    <source>
        <dbReference type="SAM" id="MobiDB-lite"/>
    </source>
</evidence>
<proteinExistence type="predicted"/>
<feature type="compositionally biased region" description="Polar residues" evidence="1">
    <location>
        <begin position="12"/>
        <end position="23"/>
    </location>
</feature>
<sequence length="286" mass="32074">MANLTPRIHPRMQSSSSAQTGTAETYAKRLARIFPEKLGLDSTVHELEDHIFGKFLRVPKLLSPCGSRKKSRTCVRVQGLLPRGEKRGQADAPRNDGRPVQRSQPVLRAHRQSETAVGAILLKTLERDAESCDAREYGKILCRYSRSYFTAHARSHHPVCTNRGGKEFYWKARRRQGVVPPPATGPRGLRCRLTSFWIIWSPLLLQIVLEHRLHVQNLLDGSDSRRRDAGRHPLPRSKLAVSHGSNKALGRDPSASPAHLYICGHVKMAKDVAAVLVDMIAQHWSC</sequence>
<evidence type="ECO:0000313" key="3">
    <source>
        <dbReference type="Proteomes" id="UP000738349"/>
    </source>
</evidence>
<comment type="caution">
    <text evidence="2">The sequence shown here is derived from an EMBL/GenBank/DDBJ whole genome shotgun (WGS) entry which is preliminary data.</text>
</comment>
<feature type="region of interest" description="Disordered" evidence="1">
    <location>
        <begin position="1"/>
        <end position="23"/>
    </location>
</feature>
<reference evidence="2" key="1">
    <citation type="journal article" date="2021" name="Nat. Commun.">
        <title>Genetic determinants of endophytism in the Arabidopsis root mycobiome.</title>
        <authorList>
            <person name="Mesny F."/>
            <person name="Miyauchi S."/>
            <person name="Thiergart T."/>
            <person name="Pickel B."/>
            <person name="Atanasova L."/>
            <person name="Karlsson M."/>
            <person name="Huettel B."/>
            <person name="Barry K.W."/>
            <person name="Haridas S."/>
            <person name="Chen C."/>
            <person name="Bauer D."/>
            <person name="Andreopoulos W."/>
            <person name="Pangilinan J."/>
            <person name="LaButti K."/>
            <person name="Riley R."/>
            <person name="Lipzen A."/>
            <person name="Clum A."/>
            <person name="Drula E."/>
            <person name="Henrissat B."/>
            <person name="Kohler A."/>
            <person name="Grigoriev I.V."/>
            <person name="Martin F.M."/>
            <person name="Hacquard S."/>
        </authorList>
    </citation>
    <scope>NUCLEOTIDE SEQUENCE</scope>
    <source>
        <strain evidence="2">MPI-CAGE-AT-0147</strain>
    </source>
</reference>